<dbReference type="AlphaFoldDB" id="A0A5M3YXD3"/>
<accession>A0A5M3YXD3</accession>
<dbReference type="EMBL" id="BLJY01000003">
    <property type="protein sequence ID" value="GFF14713.1"/>
    <property type="molecule type" value="Genomic_DNA"/>
</dbReference>
<protein>
    <submittedName>
        <fullName evidence="1">Uncharacterized protein</fullName>
    </submittedName>
</protein>
<dbReference type="Proteomes" id="UP000452235">
    <property type="component" value="Unassembled WGS sequence"/>
</dbReference>
<dbReference type="VEuPathDB" id="FungiDB:ATEG_00795"/>
<organism evidence="1 2">
    <name type="scientific">Aspergillus terreus</name>
    <dbReference type="NCBI Taxonomy" id="33178"/>
    <lineage>
        <taxon>Eukaryota</taxon>
        <taxon>Fungi</taxon>
        <taxon>Dikarya</taxon>
        <taxon>Ascomycota</taxon>
        <taxon>Pezizomycotina</taxon>
        <taxon>Eurotiomycetes</taxon>
        <taxon>Eurotiomycetidae</taxon>
        <taxon>Eurotiales</taxon>
        <taxon>Aspergillaceae</taxon>
        <taxon>Aspergillus</taxon>
        <taxon>Aspergillus subgen. Circumdati</taxon>
    </lineage>
</organism>
<name>A0A5M3YXD3_ASPTE</name>
<keyword evidence="2" id="KW-1185">Reference proteome</keyword>
<evidence type="ECO:0000313" key="1">
    <source>
        <dbReference type="EMBL" id="GFF14713.1"/>
    </source>
</evidence>
<comment type="caution">
    <text evidence="1">The sequence shown here is derived from an EMBL/GenBank/DDBJ whole genome shotgun (WGS) entry which is preliminary data.</text>
</comment>
<proteinExistence type="predicted"/>
<reference evidence="1 2" key="1">
    <citation type="submission" date="2020-01" db="EMBL/GenBank/DDBJ databases">
        <title>Aspergillus terreus IFO 6365 whole genome shotgun sequence.</title>
        <authorList>
            <person name="Kanamasa S."/>
            <person name="Takahashi H."/>
        </authorList>
    </citation>
    <scope>NUCLEOTIDE SEQUENCE [LARGE SCALE GENOMIC DNA]</scope>
    <source>
        <strain evidence="1 2">IFO 6365</strain>
    </source>
</reference>
<sequence length="545" mass="60524">MAIYHQSLRLRVYLLWVDIWLSEDRFKGLHPTSPIPPVDELAKLFQDENLFQLLCRDRLSRVAFSFLHHVRLGNVTVAGICAPTCEETDLLSEAYNPRSECGCGGDYPIADGVDLQSFLSQSDCKAIRNTMLAVAKVNARIGREWSSNGIFTPEKLFKAAEELVLANADSRPAPITCYGEPMVAHVQAPDRRPDPHIDTDVSVFCELYPTVEQTKLCVDAKYFFAMACGAGRCDEGLARAIADSGNDILIGDYCEAADETTLRKLQRTGAAALAFLKLCNMAGAITDWQLGTLGAGIIQFRALGYYRDHAQGRIPGGLYGSRMTGNIVHRHIDIAIFNGIIPASVATGEELNEGQYNRLAEACSLINDLIDLRSDAMRKMRENTVLRGIRRNICEYLNRLLGHCLWVVCEVIHSGKLGAIVVMSFCNWALMASHHKLDELVTQTKPLSHHPPCNYDLELDSSSYERLLTALAPYGSLGSARGPSVFKTRAEMDRLFHVYRNQPGSMMAWLADSTRSVLHPPNLRRIVDVVHYQWEGSTGDVGYCP</sequence>
<evidence type="ECO:0000313" key="2">
    <source>
        <dbReference type="Proteomes" id="UP000452235"/>
    </source>
</evidence>
<gene>
    <name evidence="1" type="ORF">ATEIFO6365_0003078100</name>
</gene>
<dbReference type="OrthoDB" id="4360110at2759"/>